<evidence type="ECO:0000256" key="2">
    <source>
        <dbReference type="SAM" id="Phobius"/>
    </source>
</evidence>
<gene>
    <name evidence="3" type="ORF">H6H00_01275</name>
</gene>
<name>A0A7G7MIX3_9PSEU</name>
<dbReference type="RefSeq" id="WP_185719563.1">
    <property type="nucleotide sequence ID" value="NZ_BAAAWI010000001.1"/>
</dbReference>
<organism evidence="3 4">
    <name type="scientific">Pseudonocardia petroleophila</name>
    <dbReference type="NCBI Taxonomy" id="37331"/>
    <lineage>
        <taxon>Bacteria</taxon>
        <taxon>Bacillati</taxon>
        <taxon>Actinomycetota</taxon>
        <taxon>Actinomycetes</taxon>
        <taxon>Pseudonocardiales</taxon>
        <taxon>Pseudonocardiaceae</taxon>
        <taxon>Pseudonocardia</taxon>
    </lineage>
</organism>
<evidence type="ECO:0000256" key="1">
    <source>
        <dbReference type="SAM" id="MobiDB-lite"/>
    </source>
</evidence>
<evidence type="ECO:0000313" key="4">
    <source>
        <dbReference type="Proteomes" id="UP000515728"/>
    </source>
</evidence>
<keyword evidence="2" id="KW-0812">Transmembrane</keyword>
<dbReference type="KEGG" id="ppel:H6H00_01275"/>
<dbReference type="AlphaFoldDB" id="A0A7G7MIX3"/>
<proteinExistence type="predicted"/>
<reference evidence="3 4" key="1">
    <citation type="submission" date="2020-08" db="EMBL/GenBank/DDBJ databases">
        <authorList>
            <person name="Mo P."/>
        </authorList>
    </citation>
    <scope>NUCLEOTIDE SEQUENCE [LARGE SCALE GENOMIC DNA]</scope>
    <source>
        <strain evidence="3 4">CGMCC 4.1532</strain>
    </source>
</reference>
<feature type="compositionally biased region" description="Low complexity" evidence="1">
    <location>
        <begin position="47"/>
        <end position="68"/>
    </location>
</feature>
<keyword evidence="4" id="KW-1185">Reference proteome</keyword>
<keyword evidence="2" id="KW-1133">Transmembrane helix</keyword>
<feature type="region of interest" description="Disordered" evidence="1">
    <location>
        <begin position="119"/>
        <end position="139"/>
    </location>
</feature>
<evidence type="ECO:0000313" key="3">
    <source>
        <dbReference type="EMBL" id="QNG52734.1"/>
    </source>
</evidence>
<keyword evidence="2" id="KW-0472">Membrane</keyword>
<sequence>MGDYDDPELTGQDRRRRPLLAVAAAVLALVVGLAVGYVVGGGTSRESSVAAVETAPPSAPPTADAAPDPDAPEPCLAAGAAGTQVLQELEAAVQAIGALDPTALREILDRLQPLQRELESSVAGCGSRVAPSTPSGPPG</sequence>
<protein>
    <submittedName>
        <fullName evidence="3">Uncharacterized protein</fullName>
    </submittedName>
</protein>
<accession>A0A7G7MIX3</accession>
<feature type="region of interest" description="Disordered" evidence="1">
    <location>
        <begin position="46"/>
        <end position="75"/>
    </location>
</feature>
<dbReference type="EMBL" id="CP060131">
    <property type="protein sequence ID" value="QNG52734.1"/>
    <property type="molecule type" value="Genomic_DNA"/>
</dbReference>
<feature type="transmembrane region" description="Helical" evidence="2">
    <location>
        <begin position="19"/>
        <end position="39"/>
    </location>
</feature>
<dbReference type="Proteomes" id="UP000515728">
    <property type="component" value="Chromosome"/>
</dbReference>